<comment type="function">
    <text evidence="2 3">Might take part in the signal recognition particle (SRP) pathway. This is inferred from the conservation of its genetic proximity to ftsY/ffh. May be a regulatory protein.</text>
</comment>
<dbReference type="InterPro" id="IPR036388">
    <property type="entry name" value="WH-like_DNA-bd_sf"/>
</dbReference>
<keyword evidence="5" id="KW-1185">Reference proteome</keyword>
<evidence type="ECO:0000256" key="3">
    <source>
        <dbReference type="HAMAP-Rule" id="MF_00245"/>
    </source>
</evidence>
<protein>
    <recommendedName>
        <fullName evidence="3">UPF0122 protein GTO91_05130</fullName>
    </recommendedName>
</protein>
<dbReference type="Proteomes" id="UP000463470">
    <property type="component" value="Unassembled WGS sequence"/>
</dbReference>
<evidence type="ECO:0000313" key="5">
    <source>
        <dbReference type="Proteomes" id="UP000463470"/>
    </source>
</evidence>
<comment type="caution">
    <text evidence="4">The sequence shown here is derived from an EMBL/GenBank/DDBJ whole genome shotgun (WGS) entry which is preliminary data.</text>
</comment>
<evidence type="ECO:0000256" key="1">
    <source>
        <dbReference type="ARBA" id="ARBA00008720"/>
    </source>
</evidence>
<organism evidence="4 5">
    <name type="scientific">Heliomicrobium undosum</name>
    <dbReference type="NCBI Taxonomy" id="121734"/>
    <lineage>
        <taxon>Bacteria</taxon>
        <taxon>Bacillati</taxon>
        <taxon>Bacillota</taxon>
        <taxon>Clostridia</taxon>
        <taxon>Eubacteriales</taxon>
        <taxon>Heliobacteriaceae</taxon>
        <taxon>Heliomicrobium</taxon>
    </lineage>
</organism>
<gene>
    <name evidence="4" type="ORF">GTO91_05130</name>
</gene>
<dbReference type="EMBL" id="WXEY01000003">
    <property type="protein sequence ID" value="MZP29095.1"/>
    <property type="molecule type" value="Genomic_DNA"/>
</dbReference>
<dbReference type="InterPro" id="IPR007394">
    <property type="entry name" value="UPF0122"/>
</dbReference>
<dbReference type="PANTHER" id="PTHR40083">
    <property type="entry name" value="UPF0122 PROTEIN CBO2450/CLC_2298"/>
    <property type="match status" value="1"/>
</dbReference>
<dbReference type="OrthoDB" id="6392at2"/>
<reference evidence="4 5" key="1">
    <citation type="submission" date="2020-01" db="EMBL/GenBank/DDBJ databases">
        <title>Whole-genome sequence of Heliobacterium undosum DSM 13378.</title>
        <authorList>
            <person name="Kyndt J.A."/>
            <person name="Meyer T.E."/>
        </authorList>
    </citation>
    <scope>NUCLEOTIDE SEQUENCE [LARGE SCALE GENOMIC DNA]</scope>
    <source>
        <strain evidence="4 5">DSM 13378</strain>
    </source>
</reference>
<dbReference type="GO" id="GO:0003677">
    <property type="term" value="F:DNA binding"/>
    <property type="evidence" value="ECO:0007669"/>
    <property type="project" value="UniProtKB-KW"/>
</dbReference>
<dbReference type="Gene3D" id="1.10.10.10">
    <property type="entry name" value="Winged helix-like DNA-binding domain superfamily/Winged helix DNA-binding domain"/>
    <property type="match status" value="1"/>
</dbReference>
<dbReference type="PANTHER" id="PTHR40083:SF1">
    <property type="entry name" value="UPF0122 PROTEIN YLXM"/>
    <property type="match status" value="1"/>
</dbReference>
<evidence type="ECO:0000256" key="2">
    <source>
        <dbReference type="ARBA" id="ARBA00024764"/>
    </source>
</evidence>
<sequence length="122" mass="14175">MEKLTRMALLNDFYGQLLTERQRQVLSLYYEDNFSLAEIAEEFSVTRQAVFDLLKRAEKILLGYEDKLGLVKRWQEERRQLSEVLAQLQRCHGDGDWGRLEAAILRLKEMLDESGGATDGHV</sequence>
<dbReference type="InterPro" id="IPR013324">
    <property type="entry name" value="RNA_pol_sigma_r3/r4-like"/>
</dbReference>
<comment type="similarity">
    <text evidence="1 3">Belongs to the UPF0122 family.</text>
</comment>
<keyword evidence="4" id="KW-0238">DNA-binding</keyword>
<evidence type="ECO:0000313" key="4">
    <source>
        <dbReference type="EMBL" id="MZP29095.1"/>
    </source>
</evidence>
<dbReference type="Pfam" id="PF04297">
    <property type="entry name" value="UPF0122"/>
    <property type="match status" value="1"/>
</dbReference>
<dbReference type="NCBIfam" id="NF001072">
    <property type="entry name" value="PRK00118.2-2"/>
    <property type="match status" value="1"/>
</dbReference>
<accession>A0A845L275</accession>
<dbReference type="InterPro" id="IPR054831">
    <property type="entry name" value="UPF0122_fam_protein"/>
</dbReference>
<name>A0A845L275_9FIRM</name>
<dbReference type="NCBIfam" id="NF045758">
    <property type="entry name" value="YlxM"/>
    <property type="match status" value="1"/>
</dbReference>
<dbReference type="SUPFAM" id="SSF88659">
    <property type="entry name" value="Sigma3 and sigma4 domains of RNA polymerase sigma factors"/>
    <property type="match status" value="1"/>
</dbReference>
<proteinExistence type="inferred from homology"/>
<dbReference type="AlphaFoldDB" id="A0A845L275"/>
<dbReference type="HAMAP" id="MF_00245">
    <property type="entry name" value="UPF0122"/>
    <property type="match status" value="1"/>
</dbReference>